<dbReference type="PANTHER" id="PTHR47683">
    <property type="entry name" value="PSEUDOURIDINE SYNTHASE FAMILY PROTEIN-RELATED"/>
    <property type="match status" value="1"/>
</dbReference>
<feature type="domain" description="RNA-binding S4" evidence="8">
    <location>
        <begin position="1"/>
        <end position="59"/>
    </location>
</feature>
<dbReference type="InterPro" id="IPR036986">
    <property type="entry name" value="S4_RNA-bd_sf"/>
</dbReference>
<dbReference type="InterPro" id="IPR020103">
    <property type="entry name" value="PsdUridine_synth_cat_dom_sf"/>
</dbReference>
<comment type="function">
    <text evidence="5">Responsible for synthesis of pseudouridine from uracil-516 in 16S ribosomal RNA.</text>
</comment>
<dbReference type="InterPro" id="IPR050343">
    <property type="entry name" value="RsuA_PseudoU_synthase"/>
</dbReference>
<evidence type="ECO:0000256" key="1">
    <source>
        <dbReference type="ARBA" id="ARBA00008348"/>
    </source>
</evidence>
<comment type="catalytic activity">
    <reaction evidence="4">
        <text>uridine(516) in 16S rRNA = pseudouridine(516) in 16S rRNA</text>
        <dbReference type="Rhea" id="RHEA:38867"/>
        <dbReference type="Rhea" id="RHEA-COMP:10089"/>
        <dbReference type="Rhea" id="RHEA-COMP:10090"/>
        <dbReference type="ChEBI" id="CHEBI:65314"/>
        <dbReference type="ChEBI" id="CHEBI:65315"/>
        <dbReference type="EC" id="5.4.99.19"/>
    </reaction>
</comment>
<dbReference type="Gene3D" id="3.30.70.1560">
    <property type="entry name" value="Alpha-L RNA-binding motif"/>
    <property type="match status" value="1"/>
</dbReference>
<dbReference type="CDD" id="cd02553">
    <property type="entry name" value="PseudoU_synth_RsuA"/>
    <property type="match status" value="1"/>
</dbReference>
<keyword evidence="3 7" id="KW-0413">Isomerase</keyword>
<dbReference type="CDD" id="cd00165">
    <property type="entry name" value="S4"/>
    <property type="match status" value="1"/>
</dbReference>
<dbReference type="Gene3D" id="3.10.290.10">
    <property type="entry name" value="RNA-binding S4 domain"/>
    <property type="match status" value="1"/>
</dbReference>
<evidence type="ECO:0000256" key="3">
    <source>
        <dbReference type="ARBA" id="ARBA00023235"/>
    </source>
</evidence>
<dbReference type="PANTHER" id="PTHR47683:SF4">
    <property type="entry name" value="PSEUDOURIDINE SYNTHASE"/>
    <property type="match status" value="1"/>
</dbReference>
<accession>A0ABT0PFJ5</accession>
<dbReference type="InterPro" id="IPR018496">
    <property type="entry name" value="PsdUridine_synth_RsuA/RluB_CS"/>
</dbReference>
<organism evidence="9 10">
    <name type="scientific">Parendozoicomonas callyspongiae</name>
    <dbReference type="NCBI Taxonomy" id="2942213"/>
    <lineage>
        <taxon>Bacteria</taxon>
        <taxon>Pseudomonadati</taxon>
        <taxon>Pseudomonadota</taxon>
        <taxon>Gammaproteobacteria</taxon>
        <taxon>Oceanospirillales</taxon>
        <taxon>Endozoicomonadaceae</taxon>
        <taxon>Parendozoicomonas</taxon>
    </lineage>
</organism>
<dbReference type="Gene3D" id="3.30.70.580">
    <property type="entry name" value="Pseudouridine synthase I, catalytic domain, N-terminal subdomain"/>
    <property type="match status" value="1"/>
</dbReference>
<keyword evidence="2 6" id="KW-0694">RNA-binding</keyword>
<gene>
    <name evidence="9" type="primary">rsuA</name>
    <name evidence="9" type="ORF">M3P05_07515</name>
</gene>
<dbReference type="EC" id="5.4.99.-" evidence="7"/>
<dbReference type="RefSeq" id="WP_249698876.1">
    <property type="nucleotide sequence ID" value="NZ_JAMFLX010000008.1"/>
</dbReference>
<protein>
    <recommendedName>
        <fullName evidence="7">Pseudouridine synthase</fullName>
        <ecNumber evidence="7">5.4.99.-</ecNumber>
    </recommendedName>
</protein>
<dbReference type="InterPro" id="IPR006145">
    <property type="entry name" value="PsdUridine_synth_RsuA/RluA"/>
</dbReference>
<evidence type="ECO:0000256" key="2">
    <source>
        <dbReference type="ARBA" id="ARBA00022884"/>
    </source>
</evidence>
<evidence type="ECO:0000256" key="5">
    <source>
        <dbReference type="ARBA" id="ARBA00037590"/>
    </source>
</evidence>
<dbReference type="NCBIfam" id="TIGR00093">
    <property type="entry name" value="pseudouridine synthase"/>
    <property type="match status" value="1"/>
</dbReference>
<evidence type="ECO:0000259" key="8">
    <source>
        <dbReference type="SMART" id="SM00363"/>
    </source>
</evidence>
<evidence type="ECO:0000256" key="7">
    <source>
        <dbReference type="RuleBase" id="RU003887"/>
    </source>
</evidence>
<proteinExistence type="inferred from homology"/>
<evidence type="ECO:0000256" key="6">
    <source>
        <dbReference type="PROSITE-ProRule" id="PRU00182"/>
    </source>
</evidence>
<dbReference type="EMBL" id="JAMFLX010000008">
    <property type="protein sequence ID" value="MCL6269786.1"/>
    <property type="molecule type" value="Genomic_DNA"/>
</dbReference>
<dbReference type="Proteomes" id="UP001203338">
    <property type="component" value="Unassembled WGS sequence"/>
</dbReference>
<evidence type="ECO:0000313" key="10">
    <source>
        <dbReference type="Proteomes" id="UP001203338"/>
    </source>
</evidence>
<dbReference type="InterPro" id="IPR020094">
    <property type="entry name" value="TruA/RsuA/RluB/E/F_N"/>
</dbReference>
<comment type="caution">
    <text evidence="9">The sequence shown here is derived from an EMBL/GenBank/DDBJ whole genome shotgun (WGS) entry which is preliminary data.</text>
</comment>
<sequence length="230" mass="25572">MRLDKFLCQCTGLSRTDAKKILHKGEVTCDGVIVKNPGFKVAENTRVVMRGKPLNHSGPRYIMLNKPIDTVSSNTGEANYPSILELLDIPNAEKLMIAGRLDADTTGLVLLTDDGQWCHRITSPKKACGKRYRVWLADKIDTSAVNTFADGILLRSESKKTLPAQLEIISDSEVLLTITEGKYHQIKRMFAAIGNKVVSLHREQVGAIELDPVLNEGEWRELTEEEISSI</sequence>
<dbReference type="InterPro" id="IPR042092">
    <property type="entry name" value="PsdUridine_s_RsuA/RluB/E/F_cat"/>
</dbReference>
<dbReference type="SUPFAM" id="SSF55120">
    <property type="entry name" value="Pseudouridine synthase"/>
    <property type="match status" value="1"/>
</dbReference>
<dbReference type="Pfam" id="PF00849">
    <property type="entry name" value="PseudoU_synth_2"/>
    <property type="match status" value="1"/>
</dbReference>
<dbReference type="InterPro" id="IPR000748">
    <property type="entry name" value="PsdUridine_synth_RsuA/RluB/E/F"/>
</dbReference>
<dbReference type="GO" id="GO:0160136">
    <property type="term" value="F:16S rRNA pseudouridine(516) synthase activity"/>
    <property type="evidence" value="ECO:0007669"/>
    <property type="project" value="UniProtKB-EC"/>
</dbReference>
<name>A0ABT0PFJ5_9GAMM</name>
<reference evidence="9 10" key="1">
    <citation type="submission" date="2022-05" db="EMBL/GenBank/DDBJ databases">
        <authorList>
            <person name="Park J.-S."/>
        </authorList>
    </citation>
    <scope>NUCLEOTIDE SEQUENCE [LARGE SCALE GENOMIC DNA]</scope>
    <source>
        <strain evidence="9 10">2012CJ34-2</strain>
    </source>
</reference>
<dbReference type="Pfam" id="PF01479">
    <property type="entry name" value="S4"/>
    <property type="match status" value="1"/>
</dbReference>
<dbReference type="SMART" id="SM00363">
    <property type="entry name" value="S4"/>
    <property type="match status" value="1"/>
</dbReference>
<dbReference type="SUPFAM" id="SSF55174">
    <property type="entry name" value="Alpha-L RNA-binding motif"/>
    <property type="match status" value="1"/>
</dbReference>
<evidence type="ECO:0000313" key="9">
    <source>
        <dbReference type="EMBL" id="MCL6269786.1"/>
    </source>
</evidence>
<evidence type="ECO:0000256" key="4">
    <source>
        <dbReference type="ARBA" id="ARBA00036749"/>
    </source>
</evidence>
<comment type="similarity">
    <text evidence="1 7">Belongs to the pseudouridine synthase RsuA family.</text>
</comment>
<dbReference type="PROSITE" id="PS50889">
    <property type="entry name" value="S4"/>
    <property type="match status" value="1"/>
</dbReference>
<dbReference type="PROSITE" id="PS01149">
    <property type="entry name" value="PSI_RSU"/>
    <property type="match status" value="1"/>
</dbReference>
<dbReference type="InterPro" id="IPR002942">
    <property type="entry name" value="S4_RNA-bd"/>
</dbReference>
<keyword evidence="10" id="KW-1185">Reference proteome</keyword>
<dbReference type="NCBIfam" id="NF008097">
    <property type="entry name" value="PRK10839.1"/>
    <property type="match status" value="1"/>
</dbReference>